<evidence type="ECO:0000256" key="1">
    <source>
        <dbReference type="SAM" id="MobiDB-lite"/>
    </source>
</evidence>
<sequence>MNRKILMTGTRYHSCYHAVPEPIAEMEADHVPEQLPLMDIPDSAVAATAVESRDKGKESTPVTSTSVSALQQLRKNWRKSSNIYSEDVVDSANKKTTTQPQMDYRREVINSLRSRSASITTTQSGNPAGALNGVVAEFVTNRINNNSERNNNNNNSNVVAAQQKRKSSSNIYGRLAEITSEEESVSSPPPSLEIWTTFWNFFCISKPNIFSKFNNL</sequence>
<evidence type="ECO:0000313" key="3">
    <source>
        <dbReference type="Proteomes" id="UP000000305"/>
    </source>
</evidence>
<protein>
    <submittedName>
        <fullName evidence="2">Uncharacterized protein</fullName>
    </submittedName>
</protein>
<proteinExistence type="predicted"/>
<dbReference type="Proteomes" id="UP000000305">
    <property type="component" value="Unassembled WGS sequence"/>
</dbReference>
<feature type="region of interest" description="Disordered" evidence="1">
    <location>
        <begin position="144"/>
        <end position="165"/>
    </location>
</feature>
<reference evidence="2 3" key="1">
    <citation type="journal article" date="2011" name="Science">
        <title>The ecoresponsive genome of Daphnia pulex.</title>
        <authorList>
            <person name="Colbourne J.K."/>
            <person name="Pfrender M.E."/>
            <person name="Gilbert D."/>
            <person name="Thomas W.K."/>
            <person name="Tucker A."/>
            <person name="Oakley T.H."/>
            <person name="Tokishita S."/>
            <person name="Aerts A."/>
            <person name="Arnold G.J."/>
            <person name="Basu M.K."/>
            <person name="Bauer D.J."/>
            <person name="Caceres C.E."/>
            <person name="Carmel L."/>
            <person name="Casola C."/>
            <person name="Choi J.H."/>
            <person name="Detter J.C."/>
            <person name="Dong Q."/>
            <person name="Dusheyko S."/>
            <person name="Eads B.D."/>
            <person name="Frohlich T."/>
            <person name="Geiler-Samerotte K.A."/>
            <person name="Gerlach D."/>
            <person name="Hatcher P."/>
            <person name="Jogdeo S."/>
            <person name="Krijgsveld J."/>
            <person name="Kriventseva E.V."/>
            <person name="Kultz D."/>
            <person name="Laforsch C."/>
            <person name="Lindquist E."/>
            <person name="Lopez J."/>
            <person name="Manak J.R."/>
            <person name="Muller J."/>
            <person name="Pangilinan J."/>
            <person name="Patwardhan R.P."/>
            <person name="Pitluck S."/>
            <person name="Pritham E.J."/>
            <person name="Rechtsteiner A."/>
            <person name="Rho M."/>
            <person name="Rogozin I.B."/>
            <person name="Sakarya O."/>
            <person name="Salamov A."/>
            <person name="Schaack S."/>
            <person name="Shapiro H."/>
            <person name="Shiga Y."/>
            <person name="Skalitzky C."/>
            <person name="Smith Z."/>
            <person name="Souvorov A."/>
            <person name="Sung W."/>
            <person name="Tang Z."/>
            <person name="Tsuchiya D."/>
            <person name="Tu H."/>
            <person name="Vos H."/>
            <person name="Wang M."/>
            <person name="Wolf Y.I."/>
            <person name="Yamagata H."/>
            <person name="Yamada T."/>
            <person name="Ye Y."/>
            <person name="Shaw J.R."/>
            <person name="Andrews J."/>
            <person name="Crease T.J."/>
            <person name="Tang H."/>
            <person name="Lucas S.M."/>
            <person name="Robertson H.M."/>
            <person name="Bork P."/>
            <person name="Koonin E.V."/>
            <person name="Zdobnov E.M."/>
            <person name="Grigoriev I.V."/>
            <person name="Lynch M."/>
            <person name="Boore J.L."/>
        </authorList>
    </citation>
    <scope>NUCLEOTIDE SEQUENCE [LARGE SCALE GENOMIC DNA]</scope>
</reference>
<evidence type="ECO:0000313" key="2">
    <source>
        <dbReference type="EMBL" id="EFX69167.1"/>
    </source>
</evidence>
<dbReference type="EMBL" id="GL732641">
    <property type="protein sequence ID" value="EFX69167.1"/>
    <property type="molecule type" value="Genomic_DNA"/>
</dbReference>
<keyword evidence="3" id="KW-1185">Reference proteome</keyword>
<feature type="compositionally biased region" description="Low complexity" evidence="1">
    <location>
        <begin position="144"/>
        <end position="157"/>
    </location>
</feature>
<dbReference type="KEGG" id="dpx:DAPPUDRAFT_113916"/>
<dbReference type="InParanoid" id="E9HGH4"/>
<dbReference type="HOGENOM" id="CLU_1278767_0_0_1"/>
<accession>E9HGH4</accession>
<gene>
    <name evidence="2" type="ORF">DAPPUDRAFT_113916</name>
</gene>
<organism evidence="2 3">
    <name type="scientific">Daphnia pulex</name>
    <name type="common">Water flea</name>
    <dbReference type="NCBI Taxonomy" id="6669"/>
    <lineage>
        <taxon>Eukaryota</taxon>
        <taxon>Metazoa</taxon>
        <taxon>Ecdysozoa</taxon>
        <taxon>Arthropoda</taxon>
        <taxon>Crustacea</taxon>
        <taxon>Branchiopoda</taxon>
        <taxon>Diplostraca</taxon>
        <taxon>Cladocera</taxon>
        <taxon>Anomopoda</taxon>
        <taxon>Daphniidae</taxon>
        <taxon>Daphnia</taxon>
    </lineage>
</organism>
<name>E9HGH4_DAPPU</name>
<dbReference type="AlphaFoldDB" id="E9HGH4"/>